<reference evidence="1" key="1">
    <citation type="submission" date="2022-05" db="EMBL/GenBank/DDBJ databases">
        <title>Draft genome sequence of Clostridium tertium strain CP3 isolated from Peru.</title>
        <authorList>
            <person name="Hurtado R."/>
            <person name="Lima L."/>
            <person name="Sousa T."/>
            <person name="Jaiswal A.K."/>
            <person name="Tiwari S."/>
            <person name="Maturrano L."/>
            <person name="Brenig B."/>
            <person name="Azevedo V."/>
        </authorList>
    </citation>
    <scope>NUCLEOTIDE SEQUENCE</scope>
    <source>
        <strain evidence="1">CP3</strain>
    </source>
</reference>
<proteinExistence type="predicted"/>
<gene>
    <name evidence="1" type="ORF">NE398_13745</name>
</gene>
<protein>
    <submittedName>
        <fullName evidence="1">Uncharacterized protein</fullName>
    </submittedName>
</protein>
<dbReference type="AlphaFoldDB" id="A0A9X3XQ64"/>
<dbReference type="Proteomes" id="UP001141183">
    <property type="component" value="Unassembled WGS sequence"/>
</dbReference>
<organism evidence="1 2">
    <name type="scientific">Clostridium tertium</name>
    <dbReference type="NCBI Taxonomy" id="1559"/>
    <lineage>
        <taxon>Bacteria</taxon>
        <taxon>Bacillati</taxon>
        <taxon>Bacillota</taxon>
        <taxon>Clostridia</taxon>
        <taxon>Eubacteriales</taxon>
        <taxon>Clostridiaceae</taxon>
        <taxon>Clostridium</taxon>
    </lineage>
</organism>
<name>A0A9X3XQ64_9CLOT</name>
<keyword evidence="2" id="KW-1185">Reference proteome</keyword>
<evidence type="ECO:0000313" key="2">
    <source>
        <dbReference type="Proteomes" id="UP001141183"/>
    </source>
</evidence>
<dbReference type="EMBL" id="JAMRYU010000014">
    <property type="protein sequence ID" value="MDC4241227.1"/>
    <property type="molecule type" value="Genomic_DNA"/>
</dbReference>
<comment type="caution">
    <text evidence="1">The sequence shown here is derived from an EMBL/GenBank/DDBJ whole genome shotgun (WGS) entry which is preliminary data.</text>
</comment>
<evidence type="ECO:0000313" key="1">
    <source>
        <dbReference type="EMBL" id="MDC4241227.1"/>
    </source>
</evidence>
<accession>A0A9X3XQ64</accession>
<sequence length="193" mass="23195">MIVKVINEDNEDYNKEFKLRRMNYDQCVVNYPNSKGINIFLNKDLRFIPESDVDEFLINNKDFLKIKLNRGISVQFYKILFDSFKNQFKECVEEINLLKDKYSVNKRGIWEKEIICIINNKIPIRIIASGQNFRKSNYNINIEEIKKEEFLEFCNFEMNKIKKEIKENQSHLLRYEKVINVVKFDNDGTKLLT</sequence>
<dbReference type="RefSeq" id="WP_008676113.1">
    <property type="nucleotide sequence ID" value="NZ_CABKOG010000001.1"/>
</dbReference>